<feature type="transmembrane region" description="Helical" evidence="9">
    <location>
        <begin position="159"/>
        <end position="177"/>
    </location>
</feature>
<feature type="transmembrane region" description="Helical" evidence="9">
    <location>
        <begin position="31"/>
        <end position="48"/>
    </location>
</feature>
<accession>A0A0F9X302</accession>
<evidence type="ECO:0000256" key="2">
    <source>
        <dbReference type="ARBA" id="ARBA00022475"/>
    </source>
</evidence>
<keyword evidence="4" id="KW-0808">Transferase</keyword>
<comment type="caution">
    <text evidence="11">The sequence shown here is derived from an EMBL/GenBank/DDBJ whole genome shotgun (WGS) entry which is preliminary data.</text>
</comment>
<comment type="subcellular location">
    <subcellularLocation>
        <location evidence="1">Cell membrane</location>
        <topology evidence="1">Multi-pass membrane protein</topology>
    </subcellularLocation>
</comment>
<dbReference type="AlphaFoldDB" id="A0A0F9X302"/>
<evidence type="ECO:0000256" key="7">
    <source>
        <dbReference type="ARBA" id="ARBA00023136"/>
    </source>
</evidence>
<name>A0A0F9X302_9ZZZZ</name>
<feature type="transmembrane region" description="Helical" evidence="9">
    <location>
        <begin position="230"/>
        <end position="250"/>
    </location>
</feature>
<evidence type="ECO:0000256" key="9">
    <source>
        <dbReference type="SAM" id="Phobius"/>
    </source>
</evidence>
<feature type="transmembrane region" description="Helical" evidence="9">
    <location>
        <begin position="110"/>
        <end position="130"/>
    </location>
</feature>
<feature type="transmembrane region" description="Helical" evidence="9">
    <location>
        <begin position="206"/>
        <end position="223"/>
    </location>
</feature>
<dbReference type="PANTHER" id="PTHR33908">
    <property type="entry name" value="MANNOSYLTRANSFERASE YKCB-RELATED"/>
    <property type="match status" value="1"/>
</dbReference>
<protein>
    <recommendedName>
        <fullName evidence="10">Glycosyltransferase RgtA/B/C/D-like domain-containing protein</fullName>
    </recommendedName>
</protein>
<evidence type="ECO:0000313" key="11">
    <source>
        <dbReference type="EMBL" id="KKN85853.1"/>
    </source>
</evidence>
<evidence type="ECO:0000256" key="5">
    <source>
        <dbReference type="ARBA" id="ARBA00022692"/>
    </source>
</evidence>
<proteinExistence type="predicted"/>
<gene>
    <name evidence="11" type="ORF">LCGC14_0274710</name>
</gene>
<evidence type="ECO:0000259" key="10">
    <source>
        <dbReference type="Pfam" id="PF13231"/>
    </source>
</evidence>
<feature type="transmembrane region" description="Helical" evidence="9">
    <location>
        <begin position="310"/>
        <end position="329"/>
    </location>
</feature>
<organism evidence="11">
    <name type="scientific">marine sediment metagenome</name>
    <dbReference type="NCBI Taxonomy" id="412755"/>
    <lineage>
        <taxon>unclassified sequences</taxon>
        <taxon>metagenomes</taxon>
        <taxon>ecological metagenomes</taxon>
    </lineage>
</organism>
<dbReference type="InterPro" id="IPR050297">
    <property type="entry name" value="LipidA_mod_glycosyltrf_83"/>
</dbReference>
<dbReference type="GO" id="GO:0005886">
    <property type="term" value="C:plasma membrane"/>
    <property type="evidence" value="ECO:0007669"/>
    <property type="project" value="UniProtKB-SubCell"/>
</dbReference>
<dbReference type="Pfam" id="PF13231">
    <property type="entry name" value="PMT_2"/>
    <property type="match status" value="1"/>
</dbReference>
<evidence type="ECO:0000256" key="3">
    <source>
        <dbReference type="ARBA" id="ARBA00022676"/>
    </source>
</evidence>
<feature type="compositionally biased region" description="Basic and acidic residues" evidence="8">
    <location>
        <begin position="1"/>
        <end position="10"/>
    </location>
</feature>
<feature type="domain" description="Glycosyltransferase RgtA/B/C/D-like" evidence="10">
    <location>
        <begin position="99"/>
        <end position="250"/>
    </location>
</feature>
<evidence type="ECO:0000256" key="6">
    <source>
        <dbReference type="ARBA" id="ARBA00022989"/>
    </source>
</evidence>
<feature type="transmembrane region" description="Helical" evidence="9">
    <location>
        <begin position="363"/>
        <end position="383"/>
    </location>
</feature>
<evidence type="ECO:0000256" key="1">
    <source>
        <dbReference type="ARBA" id="ARBA00004651"/>
    </source>
</evidence>
<dbReference type="InterPro" id="IPR038731">
    <property type="entry name" value="RgtA/B/C-like"/>
</dbReference>
<sequence length="555" mass="59300">MTQTDRDISDGRAAGDLASAGPPAMDVSRRFAAVGLAIVLLAAAGLLAKQVVFYRIASGDATTYYLPLAGQMARGDIDGAQNAIIPPLYPILTGLLGGATGLVNDRLERAGQLISILGTLSTIVLVYCIGREMFSRRVGFVAAALTAFNPWVIHFGANVGPAMLYAAFLAATVLALLRQSRRPAVVSAAAVGAAAGLAALTRSEGVFIMPLAAVIMLVVGLVGKFRRAAVVHVLLACGIAVVVCLPRVAWVYERTGLPILDIRATSHIPHWRGRVAGDLWRPPKMLGHVGLSAPQARRPSADVLKEAQETLLMVIGPATWVMALVWLVGRKGLARNGRGQVIVLAFIAGQLLMTSHVKFDRRYTAAIAGLAQLWGALGLIVLAERCRGLGGRLGEFGKSIARQTVVFALCLAALASWSVFKSNVGARHAVRRTIGRHILATYGPGRVLLLADAEPAYYANGLYVAIAQEDGPASQFDMARLQEAVHEYDIDFIVARPDKDCWQPLLTFIRQRQLHDVVVLKTDGAEPTYLIDARALQRAGRAEPSKQPDSALSDR</sequence>
<feature type="region of interest" description="Disordered" evidence="8">
    <location>
        <begin position="1"/>
        <end position="21"/>
    </location>
</feature>
<evidence type="ECO:0000256" key="8">
    <source>
        <dbReference type="SAM" id="MobiDB-lite"/>
    </source>
</evidence>
<keyword evidence="6 9" id="KW-1133">Transmembrane helix</keyword>
<feature type="transmembrane region" description="Helical" evidence="9">
    <location>
        <begin position="404"/>
        <end position="420"/>
    </location>
</feature>
<dbReference type="GO" id="GO:0016763">
    <property type="term" value="F:pentosyltransferase activity"/>
    <property type="evidence" value="ECO:0007669"/>
    <property type="project" value="TreeGrafter"/>
</dbReference>
<keyword evidence="2" id="KW-1003">Cell membrane</keyword>
<dbReference type="PANTHER" id="PTHR33908:SF11">
    <property type="entry name" value="MEMBRANE PROTEIN"/>
    <property type="match status" value="1"/>
</dbReference>
<reference evidence="11" key="1">
    <citation type="journal article" date="2015" name="Nature">
        <title>Complex archaea that bridge the gap between prokaryotes and eukaryotes.</title>
        <authorList>
            <person name="Spang A."/>
            <person name="Saw J.H."/>
            <person name="Jorgensen S.L."/>
            <person name="Zaremba-Niedzwiedzka K."/>
            <person name="Martijn J."/>
            <person name="Lind A.E."/>
            <person name="van Eijk R."/>
            <person name="Schleper C."/>
            <person name="Guy L."/>
            <person name="Ettema T.J."/>
        </authorList>
    </citation>
    <scope>NUCLEOTIDE SEQUENCE</scope>
</reference>
<dbReference type="GO" id="GO:0008610">
    <property type="term" value="P:lipid biosynthetic process"/>
    <property type="evidence" value="ECO:0007669"/>
    <property type="project" value="UniProtKB-ARBA"/>
</dbReference>
<keyword evidence="3" id="KW-0328">Glycosyltransferase</keyword>
<keyword evidence="5 9" id="KW-0812">Transmembrane</keyword>
<feature type="transmembrane region" description="Helical" evidence="9">
    <location>
        <begin position="184"/>
        <end position="200"/>
    </location>
</feature>
<keyword evidence="7 9" id="KW-0472">Membrane</keyword>
<evidence type="ECO:0000256" key="4">
    <source>
        <dbReference type="ARBA" id="ARBA00022679"/>
    </source>
</evidence>
<dbReference type="EMBL" id="LAZR01000154">
    <property type="protein sequence ID" value="KKN85853.1"/>
    <property type="molecule type" value="Genomic_DNA"/>
</dbReference>